<evidence type="ECO:0000313" key="5">
    <source>
        <dbReference type="Proteomes" id="UP000823872"/>
    </source>
</evidence>
<dbReference type="SUPFAM" id="SSF48371">
    <property type="entry name" value="ARM repeat"/>
    <property type="match status" value="1"/>
</dbReference>
<dbReference type="Proteomes" id="UP000823872">
    <property type="component" value="Chromosome D1"/>
</dbReference>
<name>A0ABI7ZN78_FELCA</name>
<keyword evidence="2 3" id="KW-0802">TPR repeat</keyword>
<dbReference type="InterPro" id="IPR013105">
    <property type="entry name" value="TPR_2"/>
</dbReference>
<dbReference type="InterPro" id="IPR011989">
    <property type="entry name" value="ARM-like"/>
</dbReference>
<dbReference type="GeneTree" id="ENSGT00940000161758"/>
<dbReference type="Gene3D" id="1.25.40.10">
    <property type="entry name" value="Tetratricopeptide repeat domain"/>
    <property type="match status" value="1"/>
</dbReference>
<dbReference type="PANTHER" id="PTHR46540:SF1">
    <property type="entry name" value="TETRATRICOPEPTIDE REPEAT PROTEIN 12"/>
    <property type="match status" value="1"/>
</dbReference>
<evidence type="ECO:0008006" key="6">
    <source>
        <dbReference type="Google" id="ProtNLM"/>
    </source>
</evidence>
<protein>
    <recommendedName>
        <fullName evidence="6">Tetratricopeptide repeat domain 12</fullName>
    </recommendedName>
</protein>
<reference evidence="4" key="3">
    <citation type="submission" date="2025-09" db="UniProtKB">
        <authorList>
            <consortium name="Ensembl"/>
        </authorList>
    </citation>
    <scope>IDENTIFICATION</scope>
    <source>
        <strain evidence="4">breed Abyssinian</strain>
    </source>
</reference>
<dbReference type="SMART" id="SM00028">
    <property type="entry name" value="TPR"/>
    <property type="match status" value="3"/>
</dbReference>
<dbReference type="SUPFAM" id="SSF48452">
    <property type="entry name" value="TPR-like"/>
    <property type="match status" value="1"/>
</dbReference>
<dbReference type="PANTHER" id="PTHR46540">
    <property type="entry name" value="TETRATRICOPEPTIDE REPEAT PROTEIN 12"/>
    <property type="match status" value="1"/>
</dbReference>
<dbReference type="InterPro" id="IPR019734">
    <property type="entry name" value="TPR_rpt"/>
</dbReference>
<keyword evidence="5" id="KW-1185">Reference proteome</keyword>
<evidence type="ECO:0000256" key="2">
    <source>
        <dbReference type="ARBA" id="ARBA00022803"/>
    </source>
</evidence>
<proteinExistence type="predicted"/>
<dbReference type="Pfam" id="PF07719">
    <property type="entry name" value="TPR_2"/>
    <property type="match status" value="1"/>
</dbReference>
<accession>A0ABI7ZN78</accession>
<dbReference type="PROSITE" id="PS50005">
    <property type="entry name" value="TPR"/>
    <property type="match status" value="1"/>
</dbReference>
<dbReference type="Ensembl" id="ENSFCTT00005067614.1">
    <property type="protein sequence ID" value="ENSFCTP00005048593.1"/>
    <property type="gene ID" value="ENSFCTG00005023577.1"/>
</dbReference>
<evidence type="ECO:0000256" key="1">
    <source>
        <dbReference type="ARBA" id="ARBA00022737"/>
    </source>
</evidence>
<evidence type="ECO:0000256" key="3">
    <source>
        <dbReference type="PROSITE-ProRule" id="PRU00339"/>
    </source>
</evidence>
<feature type="repeat" description="TPR" evidence="3">
    <location>
        <begin position="174"/>
        <end position="207"/>
    </location>
</feature>
<dbReference type="InterPro" id="IPR011990">
    <property type="entry name" value="TPR-like_helical_dom_sf"/>
</dbReference>
<dbReference type="Gene3D" id="1.25.10.10">
    <property type="entry name" value="Leucine-rich Repeat Variant"/>
    <property type="match status" value="2"/>
</dbReference>
<dbReference type="InterPro" id="IPR043195">
    <property type="entry name" value="TTC12"/>
</dbReference>
<sequence length="659" mass="73668">MADDHEKDLQKFLKNVDEITSLIQEMNSDDPVVQQRAVLETEKRLLFTEEVQEEDGCRTTLNKTMISPPQASPENTDEINSEAFLASVELDAKERARRRRENKVLADALKQKGNEAFARGDYEAAILCYSEGLEKLRDMKVLYTNRAQAYIKLGDFQKAVVDCEWALKCDEKCTKAYFHMGKAHLALKNYNVSRECYQKILEINPQLQTQVKEYLNQVNLREKADLQEKEAHELLDSGKNTAVTVKNVLETLCKPDQTPLFYAGGIEILTEMIKDCPEQTLFRTHNGFSVIGENEVIRRCFSTAGKDAMEETVCVSVLRLWQAVCAGNEENQRLLLLRPEMGGLLPSLLTSRVLGLRKQSLALLLQLARTDHGRSLVVGHLDLTRLLEALVSFLDFSDKKANSAMELLTDLALEERFQVWFQANLPGVLPALTGVLARCEEAVDLFRDVLYTLLGLVMNLCLQSPFICEVWAVEVSRRCMFLLNSQDGGILTRAAGVLSRTLSSSRKIIEEALRAGVVKKMIKFLKTGGQTASRYAVKILAICTNSQHEAREEVIRLDQKFGILLKLLSSEDEIVVANAALCLGNCMEVPRAASSLLQTDIVQVLLRHAGGDAQKTAVQLNAGIALGKLCTAEPRFVAQLRELHGIEILNSTMKYVADS</sequence>
<gene>
    <name evidence="4" type="primary">TTC12</name>
</gene>
<dbReference type="Pfam" id="PF00515">
    <property type="entry name" value="TPR_1"/>
    <property type="match status" value="1"/>
</dbReference>
<reference evidence="4 5" key="1">
    <citation type="submission" date="2021-02" db="EMBL/GenBank/DDBJ databases">
        <title>Safari Cat Assemblies.</title>
        <authorList>
            <person name="Bredemeyer K.R."/>
            <person name="Murphy W.J."/>
        </authorList>
    </citation>
    <scope>NUCLEOTIDE SEQUENCE [LARGE SCALE GENOMIC DNA]</scope>
</reference>
<reference evidence="4" key="2">
    <citation type="submission" date="2025-08" db="UniProtKB">
        <authorList>
            <consortium name="Ensembl"/>
        </authorList>
    </citation>
    <scope>IDENTIFICATION</scope>
    <source>
        <strain evidence="4">breed Abyssinian</strain>
    </source>
</reference>
<dbReference type="InterPro" id="IPR016024">
    <property type="entry name" value="ARM-type_fold"/>
</dbReference>
<keyword evidence="1" id="KW-0677">Repeat</keyword>
<organism evidence="4 5">
    <name type="scientific">Felis catus</name>
    <name type="common">Cat</name>
    <name type="synonym">Felis silvestris catus</name>
    <dbReference type="NCBI Taxonomy" id="9685"/>
    <lineage>
        <taxon>Eukaryota</taxon>
        <taxon>Metazoa</taxon>
        <taxon>Chordata</taxon>
        <taxon>Craniata</taxon>
        <taxon>Vertebrata</taxon>
        <taxon>Euteleostomi</taxon>
        <taxon>Mammalia</taxon>
        <taxon>Eutheria</taxon>
        <taxon>Laurasiatheria</taxon>
        <taxon>Carnivora</taxon>
        <taxon>Feliformia</taxon>
        <taxon>Felidae</taxon>
        <taxon>Felinae</taxon>
        <taxon>Felis</taxon>
    </lineage>
</organism>
<evidence type="ECO:0000313" key="4">
    <source>
        <dbReference type="Ensembl" id="ENSFCTP00005048593.1"/>
    </source>
</evidence>